<evidence type="ECO:0000256" key="1">
    <source>
        <dbReference type="SAM" id="MobiDB-lite"/>
    </source>
</evidence>
<protein>
    <submittedName>
        <fullName evidence="2">Uncharacterized protein</fullName>
    </submittedName>
</protein>
<comment type="caution">
    <text evidence="2">The sequence shown here is derived from an EMBL/GenBank/DDBJ whole genome shotgun (WGS) entry which is preliminary data.</text>
</comment>
<evidence type="ECO:0000313" key="3">
    <source>
        <dbReference type="Proteomes" id="UP001266305"/>
    </source>
</evidence>
<keyword evidence="3" id="KW-1185">Reference proteome</keyword>
<organism evidence="2 3">
    <name type="scientific">Saguinus oedipus</name>
    <name type="common">Cotton-top tamarin</name>
    <name type="synonym">Oedipomidas oedipus</name>
    <dbReference type="NCBI Taxonomy" id="9490"/>
    <lineage>
        <taxon>Eukaryota</taxon>
        <taxon>Metazoa</taxon>
        <taxon>Chordata</taxon>
        <taxon>Craniata</taxon>
        <taxon>Vertebrata</taxon>
        <taxon>Euteleostomi</taxon>
        <taxon>Mammalia</taxon>
        <taxon>Eutheria</taxon>
        <taxon>Euarchontoglires</taxon>
        <taxon>Primates</taxon>
        <taxon>Haplorrhini</taxon>
        <taxon>Platyrrhini</taxon>
        <taxon>Cebidae</taxon>
        <taxon>Callitrichinae</taxon>
        <taxon>Saguinus</taxon>
    </lineage>
</organism>
<feature type="compositionally biased region" description="Polar residues" evidence="1">
    <location>
        <begin position="45"/>
        <end position="64"/>
    </location>
</feature>
<evidence type="ECO:0000313" key="2">
    <source>
        <dbReference type="EMBL" id="KAK2108841.1"/>
    </source>
</evidence>
<gene>
    <name evidence="2" type="ORF">P7K49_014006</name>
</gene>
<proteinExistence type="predicted"/>
<feature type="compositionally biased region" description="Basic and acidic residues" evidence="1">
    <location>
        <begin position="84"/>
        <end position="112"/>
    </location>
</feature>
<name>A0ABQ9VHQ0_SAGOE</name>
<accession>A0ABQ9VHQ0</accession>
<feature type="region of interest" description="Disordered" evidence="1">
    <location>
        <begin position="45"/>
        <end position="112"/>
    </location>
</feature>
<dbReference type="Proteomes" id="UP001266305">
    <property type="component" value="Unassembled WGS sequence"/>
</dbReference>
<reference evidence="2 3" key="1">
    <citation type="submission" date="2023-05" db="EMBL/GenBank/DDBJ databases">
        <title>B98-5 Cell Line De Novo Hybrid Assembly: An Optical Mapping Approach.</title>
        <authorList>
            <person name="Kananen K."/>
            <person name="Auerbach J.A."/>
            <person name="Kautto E."/>
            <person name="Blachly J.S."/>
        </authorList>
    </citation>
    <scope>NUCLEOTIDE SEQUENCE [LARGE SCALE GENOMIC DNA]</scope>
    <source>
        <strain evidence="2">B95-8</strain>
        <tissue evidence="2">Cell line</tissue>
    </source>
</reference>
<sequence>MSLLESEDAVKGGIACFTMLASTGERRLPTSVTTLNTGCCSHLQQSPSLASAKNRQKGDISQQEARAGSGADPPALLVWGQVESHSEEEQSKGHYTVDNRQNQSEEEKERDVNVLNKGDEVRRAKWNQARAKRQVKMGQRFKVKRGVSKKKPTEGTLTTVAVLFLLLAPPSCV</sequence>
<dbReference type="EMBL" id="JASSZA010000006">
    <property type="protein sequence ID" value="KAK2108841.1"/>
    <property type="molecule type" value="Genomic_DNA"/>
</dbReference>